<keyword evidence="1" id="KW-1133">Transmembrane helix</keyword>
<evidence type="ECO:0000313" key="2">
    <source>
        <dbReference type="EMBL" id="GMH09725.1"/>
    </source>
</evidence>
<protein>
    <submittedName>
        <fullName evidence="2">Uncharacterized protein</fullName>
    </submittedName>
</protein>
<dbReference type="Proteomes" id="UP001279734">
    <property type="component" value="Unassembled WGS sequence"/>
</dbReference>
<feature type="transmembrane region" description="Helical" evidence="1">
    <location>
        <begin position="47"/>
        <end position="67"/>
    </location>
</feature>
<reference evidence="2" key="1">
    <citation type="submission" date="2023-05" db="EMBL/GenBank/DDBJ databases">
        <title>Nepenthes gracilis genome sequencing.</title>
        <authorList>
            <person name="Fukushima K."/>
        </authorList>
    </citation>
    <scope>NUCLEOTIDE SEQUENCE</scope>
    <source>
        <strain evidence="2">SING2019-196</strain>
    </source>
</reference>
<evidence type="ECO:0000313" key="3">
    <source>
        <dbReference type="Proteomes" id="UP001279734"/>
    </source>
</evidence>
<feature type="transmembrane region" description="Helical" evidence="1">
    <location>
        <begin position="6"/>
        <end position="26"/>
    </location>
</feature>
<proteinExistence type="predicted"/>
<keyword evidence="1" id="KW-0812">Transmembrane</keyword>
<dbReference type="EMBL" id="BSYO01000009">
    <property type="protein sequence ID" value="GMH09725.1"/>
    <property type="molecule type" value="Genomic_DNA"/>
</dbReference>
<feature type="transmembrane region" description="Helical" evidence="1">
    <location>
        <begin position="87"/>
        <end position="105"/>
    </location>
</feature>
<organism evidence="2 3">
    <name type="scientific">Nepenthes gracilis</name>
    <name type="common">Slender pitcher plant</name>
    <dbReference type="NCBI Taxonomy" id="150966"/>
    <lineage>
        <taxon>Eukaryota</taxon>
        <taxon>Viridiplantae</taxon>
        <taxon>Streptophyta</taxon>
        <taxon>Embryophyta</taxon>
        <taxon>Tracheophyta</taxon>
        <taxon>Spermatophyta</taxon>
        <taxon>Magnoliopsida</taxon>
        <taxon>eudicotyledons</taxon>
        <taxon>Gunneridae</taxon>
        <taxon>Pentapetalae</taxon>
        <taxon>Caryophyllales</taxon>
        <taxon>Nepenthaceae</taxon>
        <taxon>Nepenthes</taxon>
    </lineage>
</organism>
<comment type="caution">
    <text evidence="2">The sequence shown here is derived from an EMBL/GenBank/DDBJ whole genome shotgun (WGS) entry which is preliminary data.</text>
</comment>
<gene>
    <name evidence="2" type="ORF">Nepgr_011566</name>
</gene>
<evidence type="ECO:0000256" key="1">
    <source>
        <dbReference type="SAM" id="Phobius"/>
    </source>
</evidence>
<accession>A0AAD3SEA7</accession>
<sequence>MSCCLLLHHGSEVCCGCWFCVMLMWAHLPGMDELRVRYAVSLAGMEFGCLVGLPCYAFAGMLLLLICPNAESLNRSCRRLVAGLDDGFLAGFFLLYLTLFSIPILSPLPLSRLSPSASTGKGSALLLAQELDDPFCIKAAPGPSAASETSPRFTKQSTDVDSILELKPKIALDINGIPGHAEAADLAADGGSRPSSLNPTEGPMVTKFSWSAIV</sequence>
<keyword evidence="1" id="KW-0472">Membrane</keyword>
<dbReference type="AlphaFoldDB" id="A0AAD3SEA7"/>
<keyword evidence="3" id="KW-1185">Reference proteome</keyword>
<name>A0AAD3SEA7_NEPGR</name>